<comment type="caution">
    <text evidence="1">The sequence shown here is derived from an EMBL/GenBank/DDBJ whole genome shotgun (WGS) entry which is preliminary data.</text>
</comment>
<dbReference type="RefSeq" id="WP_196957446.1">
    <property type="nucleotide sequence ID" value="NZ_JADWYK010000027.1"/>
</dbReference>
<organism evidence="1 2">
    <name type="scientific">Hymenobacter guriensis</name>
    <dbReference type="NCBI Taxonomy" id="2793065"/>
    <lineage>
        <taxon>Bacteria</taxon>
        <taxon>Pseudomonadati</taxon>
        <taxon>Bacteroidota</taxon>
        <taxon>Cytophagia</taxon>
        <taxon>Cytophagales</taxon>
        <taxon>Hymenobacteraceae</taxon>
        <taxon>Hymenobacter</taxon>
    </lineage>
</organism>
<dbReference type="Proteomes" id="UP000601099">
    <property type="component" value="Unassembled WGS sequence"/>
</dbReference>
<accession>A0ABS0L8F1</accession>
<sequence>MQYPTLCRAAGPLITAEFGNWISDFQIRDFEREFTPTFLSMPTNPADPLAKWELTFDTMHDRNHTVTVCFAGAAPLFALVDG</sequence>
<gene>
    <name evidence="1" type="ORF">I5L79_22975</name>
</gene>
<reference evidence="1 2" key="1">
    <citation type="submission" date="2020-11" db="EMBL/GenBank/DDBJ databases">
        <title>Hymenobacter sp.</title>
        <authorList>
            <person name="Kim M.K."/>
        </authorList>
    </citation>
    <scope>NUCLEOTIDE SEQUENCE [LARGE SCALE GENOMIC DNA]</scope>
    <source>
        <strain evidence="1 2">BT594</strain>
    </source>
</reference>
<evidence type="ECO:0000313" key="2">
    <source>
        <dbReference type="Proteomes" id="UP000601099"/>
    </source>
</evidence>
<dbReference type="EMBL" id="JADWYK010000027">
    <property type="protein sequence ID" value="MBG8556428.1"/>
    <property type="molecule type" value="Genomic_DNA"/>
</dbReference>
<evidence type="ECO:0000313" key="1">
    <source>
        <dbReference type="EMBL" id="MBG8556428.1"/>
    </source>
</evidence>
<protein>
    <submittedName>
        <fullName evidence="1">Uncharacterized protein</fullName>
    </submittedName>
</protein>
<keyword evidence="2" id="KW-1185">Reference proteome</keyword>
<name>A0ABS0L8F1_9BACT</name>
<proteinExistence type="predicted"/>